<dbReference type="Ensembl" id="ENSCMIT00000019725.1">
    <property type="protein sequence ID" value="ENSCMIP00000019359.1"/>
    <property type="gene ID" value="ENSCMIG00000009026.1"/>
</dbReference>
<dbReference type="Proteomes" id="UP000314986">
    <property type="component" value="Unassembled WGS sequence"/>
</dbReference>
<evidence type="ECO:0000313" key="2">
    <source>
        <dbReference type="Proteomes" id="UP000314986"/>
    </source>
</evidence>
<reference evidence="2" key="2">
    <citation type="journal article" date="2007" name="PLoS Biol.">
        <title>Survey sequencing and comparative analysis of the elephant shark (Callorhinchus milii) genome.</title>
        <authorList>
            <person name="Venkatesh B."/>
            <person name="Kirkness E.F."/>
            <person name="Loh Y.H."/>
            <person name="Halpern A.L."/>
            <person name="Lee A.P."/>
            <person name="Johnson J."/>
            <person name="Dandona N."/>
            <person name="Viswanathan L.D."/>
            <person name="Tay A."/>
            <person name="Venter J.C."/>
            <person name="Strausberg R.L."/>
            <person name="Brenner S."/>
        </authorList>
    </citation>
    <scope>NUCLEOTIDE SEQUENCE [LARGE SCALE GENOMIC DNA]</scope>
</reference>
<sequence>RSYLTSDPCPGPLPPSSPHCLPLTVPYPRHSQNTHRCVQEGLKMEAANAERITYSRDFLMKIARLPISKEKPEFLPSLPVVLERPKIFSDEVHD</sequence>
<reference evidence="2" key="3">
    <citation type="journal article" date="2014" name="Nature">
        <title>Elephant shark genome provides unique insights into gnathostome evolution.</title>
        <authorList>
            <consortium name="International Elephant Shark Genome Sequencing Consortium"/>
            <person name="Venkatesh B."/>
            <person name="Lee A.P."/>
            <person name="Ravi V."/>
            <person name="Maurya A.K."/>
            <person name="Lian M.M."/>
            <person name="Swann J.B."/>
            <person name="Ohta Y."/>
            <person name="Flajnik M.F."/>
            <person name="Sutoh Y."/>
            <person name="Kasahara M."/>
            <person name="Hoon S."/>
            <person name="Gangu V."/>
            <person name="Roy S.W."/>
            <person name="Irimia M."/>
            <person name="Korzh V."/>
            <person name="Kondrychyn I."/>
            <person name="Lim Z.W."/>
            <person name="Tay B.H."/>
            <person name="Tohari S."/>
            <person name="Kong K.W."/>
            <person name="Ho S."/>
            <person name="Lorente-Galdos B."/>
            <person name="Quilez J."/>
            <person name="Marques-Bonet T."/>
            <person name="Raney B.J."/>
            <person name="Ingham P.W."/>
            <person name="Tay A."/>
            <person name="Hillier L.W."/>
            <person name="Minx P."/>
            <person name="Boehm T."/>
            <person name="Wilson R.K."/>
            <person name="Brenner S."/>
            <person name="Warren W.C."/>
        </authorList>
    </citation>
    <scope>NUCLEOTIDE SEQUENCE [LARGE SCALE GENOMIC DNA]</scope>
</reference>
<protein>
    <submittedName>
        <fullName evidence="1">Uncharacterized protein</fullName>
    </submittedName>
</protein>
<organism evidence="1 2">
    <name type="scientific">Callorhinchus milii</name>
    <name type="common">Ghost shark</name>
    <dbReference type="NCBI Taxonomy" id="7868"/>
    <lineage>
        <taxon>Eukaryota</taxon>
        <taxon>Metazoa</taxon>
        <taxon>Chordata</taxon>
        <taxon>Craniata</taxon>
        <taxon>Vertebrata</taxon>
        <taxon>Chondrichthyes</taxon>
        <taxon>Holocephali</taxon>
        <taxon>Chimaeriformes</taxon>
        <taxon>Callorhinchidae</taxon>
        <taxon>Callorhinchus</taxon>
    </lineage>
</organism>
<reference evidence="2" key="1">
    <citation type="journal article" date="2006" name="Science">
        <title>Ancient noncoding elements conserved in the human genome.</title>
        <authorList>
            <person name="Venkatesh B."/>
            <person name="Kirkness E.F."/>
            <person name="Loh Y.H."/>
            <person name="Halpern A.L."/>
            <person name="Lee A.P."/>
            <person name="Johnson J."/>
            <person name="Dandona N."/>
            <person name="Viswanathan L.D."/>
            <person name="Tay A."/>
            <person name="Venter J.C."/>
            <person name="Strausberg R.L."/>
            <person name="Brenner S."/>
        </authorList>
    </citation>
    <scope>NUCLEOTIDE SEQUENCE [LARGE SCALE GENOMIC DNA]</scope>
</reference>
<reference evidence="1" key="4">
    <citation type="submission" date="2025-08" db="UniProtKB">
        <authorList>
            <consortium name="Ensembl"/>
        </authorList>
    </citation>
    <scope>IDENTIFICATION</scope>
</reference>
<reference evidence="1" key="5">
    <citation type="submission" date="2025-09" db="UniProtKB">
        <authorList>
            <consortium name="Ensembl"/>
        </authorList>
    </citation>
    <scope>IDENTIFICATION</scope>
</reference>
<proteinExistence type="predicted"/>
<dbReference type="STRING" id="7868.ENSCMIP00000019359"/>
<evidence type="ECO:0000313" key="1">
    <source>
        <dbReference type="Ensembl" id="ENSCMIP00000019359.1"/>
    </source>
</evidence>
<dbReference type="InParanoid" id="A0A4W3IEQ9"/>
<keyword evidence="2" id="KW-1185">Reference proteome</keyword>
<name>A0A4W3IEQ9_CALMI</name>
<dbReference type="AlphaFoldDB" id="A0A4W3IEQ9"/>
<accession>A0A4W3IEQ9</accession>